<comment type="caution">
    <text evidence="1">The sequence shown here is derived from an EMBL/GenBank/DDBJ whole genome shotgun (WGS) entry which is preliminary data.</text>
</comment>
<evidence type="ECO:0000313" key="2">
    <source>
        <dbReference type="Proteomes" id="UP001562159"/>
    </source>
</evidence>
<name>A0ABV4AP80_9GAMM</name>
<dbReference type="EMBL" id="JBGBPY010000001">
    <property type="protein sequence ID" value="MEY2182097.1"/>
    <property type="molecule type" value="Genomic_DNA"/>
</dbReference>
<protein>
    <submittedName>
        <fullName evidence="1">DUF4262 domain-containing protein</fullName>
    </submittedName>
</protein>
<accession>A0ABV4AP80</accession>
<dbReference type="InterPro" id="IPR025358">
    <property type="entry name" value="DUF4262"/>
</dbReference>
<evidence type="ECO:0000313" key="1">
    <source>
        <dbReference type="EMBL" id="MEY2182097.1"/>
    </source>
</evidence>
<dbReference type="Proteomes" id="UP001562159">
    <property type="component" value="Unassembled WGS sequence"/>
</dbReference>
<proteinExistence type="predicted"/>
<gene>
    <name evidence="1" type="ORF">AB7878_06675</name>
</gene>
<reference evidence="1 2" key="1">
    <citation type="submission" date="2024-07" db="EMBL/GenBank/DDBJ databases">
        <title>Molecular mechanisms and environmental adaptations of flagellar loss and biofilm growth of Rhodanobacter under environmental stress.</title>
        <authorList>
            <person name="Chen M."/>
        </authorList>
    </citation>
    <scope>NUCLEOTIDE SEQUENCE [LARGE SCALE GENOMIC DNA]</scope>
    <source>
        <strain evidence="1 2">RS22</strain>
    </source>
</reference>
<dbReference type="Pfam" id="PF14081">
    <property type="entry name" value="DUF4262"/>
    <property type="match status" value="1"/>
</dbReference>
<organism evidence="1 2">
    <name type="scientific">Rhodanobacter humi</name>
    <dbReference type="NCBI Taxonomy" id="1888173"/>
    <lineage>
        <taxon>Bacteria</taxon>
        <taxon>Pseudomonadati</taxon>
        <taxon>Pseudomonadota</taxon>
        <taxon>Gammaproteobacteria</taxon>
        <taxon>Lysobacterales</taxon>
        <taxon>Rhodanobacteraceae</taxon>
        <taxon>Rhodanobacter</taxon>
    </lineage>
</organism>
<sequence length="147" mass="16644">MHDTMVATDIKRYGWHCLHVSPALGEKGCVFTYSIGFAKSYGAPEIAVFGMQQEKAHSLLSECATLLRNGYVIRFDVEDPNVLAGDYNVIFRPVRPAYRGEYFGTAMRYYADKAFTAAVMFLPDRQHRFPWEAGYDYVPVDEALAIV</sequence>
<keyword evidence="2" id="KW-1185">Reference proteome</keyword>